<keyword evidence="1" id="KW-1133">Transmembrane helix</keyword>
<feature type="signal peptide" evidence="2">
    <location>
        <begin position="1"/>
        <end position="17"/>
    </location>
</feature>
<evidence type="ECO:0000313" key="3">
    <source>
        <dbReference type="EMBL" id="ABV22304.1"/>
    </source>
</evidence>
<evidence type="ECO:0000256" key="1">
    <source>
        <dbReference type="SAM" id="Phobius"/>
    </source>
</evidence>
<keyword evidence="1" id="KW-0472">Membrane</keyword>
<protein>
    <recommendedName>
        <fullName evidence="4">EB domain-containing protein</fullName>
    </recommendedName>
</protein>
<reference evidence="3" key="1">
    <citation type="journal article" date="2007" name="Proc. Natl. Acad. Sci. U.S.A.">
        <title>Spliced leader RNA trans-splicing in dinoflagellates.</title>
        <authorList>
            <person name="Zhang H."/>
            <person name="Hou Y."/>
            <person name="Miranda L."/>
            <person name="Campbell D.A."/>
            <person name="Sturm N.R."/>
            <person name="Gaasterland T."/>
            <person name="Lin S."/>
        </authorList>
    </citation>
    <scope>NUCLEOTIDE SEQUENCE</scope>
    <source>
        <strain evidence="3">CCMP1975</strain>
    </source>
</reference>
<evidence type="ECO:0000256" key="2">
    <source>
        <dbReference type="SAM" id="SignalP"/>
    </source>
</evidence>
<accession>A7WQ02</accession>
<evidence type="ECO:0008006" key="4">
    <source>
        <dbReference type="Google" id="ProtNLM"/>
    </source>
</evidence>
<keyword evidence="1" id="KW-0812">Transmembrane</keyword>
<name>A7WQ02_KARVE</name>
<keyword evidence="2" id="KW-0732">Signal</keyword>
<dbReference type="AlphaFoldDB" id="A7WQ02"/>
<organism evidence="3">
    <name type="scientific">Karlodinium veneficum</name>
    <name type="common">Dinoflagellate</name>
    <name type="synonym">Karlodinium micrum</name>
    <dbReference type="NCBI Taxonomy" id="407301"/>
    <lineage>
        <taxon>Eukaryota</taxon>
        <taxon>Sar</taxon>
        <taxon>Alveolata</taxon>
        <taxon>Dinophyceae</taxon>
        <taxon>Gymnodiniales</taxon>
        <taxon>Kareniaceae</taxon>
        <taxon>Karlodinium</taxon>
    </lineage>
</organism>
<dbReference type="EMBL" id="EF134190">
    <property type="protein sequence ID" value="ABV22304.1"/>
    <property type="molecule type" value="mRNA"/>
</dbReference>
<proteinExistence type="evidence at transcript level"/>
<sequence length="189" mass="20510">MLLLPFYLVAAVAAGDGCPMALNTGSVGSCMVSDCAASRGPTYCRWGTCWCKSGFCRYPASSIHVQERYCVARVPDETCHVSRVCYNAGLTTTFCGKGLCMCKWGYAVTYDDDGNPECTPAAGVNLAAHNTTADIEFMKQQDDMVTLNVLLFSAWVAFFATVVTGLAVVVYRKLRAPEENDYMPLLACE</sequence>
<feature type="transmembrane region" description="Helical" evidence="1">
    <location>
        <begin position="149"/>
        <end position="171"/>
    </location>
</feature>
<feature type="chain" id="PRO_5002714867" description="EB domain-containing protein" evidence="2">
    <location>
        <begin position="18"/>
        <end position="189"/>
    </location>
</feature>